<keyword evidence="3" id="KW-0206">Cytoskeleton</keyword>
<evidence type="ECO:0000256" key="2">
    <source>
        <dbReference type="ARBA" id="ARBA00023186"/>
    </source>
</evidence>
<comment type="similarity">
    <text evidence="1 3">Belongs to the TBCA family.</text>
</comment>
<protein>
    <recommendedName>
        <fullName evidence="3">Tubulin-specific chaperone A</fullName>
    </recommendedName>
</protein>
<accession>A0A9P4KJT8</accession>
<keyword evidence="3" id="KW-0493">Microtubule</keyword>
<dbReference type="SUPFAM" id="SSF46988">
    <property type="entry name" value="Tubulin chaperone cofactor A"/>
    <property type="match status" value="1"/>
</dbReference>
<dbReference type="GO" id="GO:0048487">
    <property type="term" value="F:beta-tubulin binding"/>
    <property type="evidence" value="ECO:0007669"/>
    <property type="project" value="InterPro"/>
</dbReference>
<keyword evidence="6" id="KW-1185">Reference proteome</keyword>
<comment type="subunit">
    <text evidence="3">Supercomplex made of cofactors A to E. Cofactors A and D function by capturing and stabilizing tubulin in a quasi-native conformation. Cofactor E binds to the cofactor D-tubulin complex; interaction with cofactor C then causes the release of tubulin polypeptides that are committed to the native state.</text>
</comment>
<keyword evidence="3" id="KW-0963">Cytoplasm</keyword>
<evidence type="ECO:0000313" key="5">
    <source>
        <dbReference type="EMBL" id="KAF2268864.1"/>
    </source>
</evidence>
<gene>
    <name evidence="5" type="ORF">CC78DRAFT_529833</name>
</gene>
<organism evidence="5 6">
    <name type="scientific">Lojkania enalia</name>
    <dbReference type="NCBI Taxonomy" id="147567"/>
    <lineage>
        <taxon>Eukaryota</taxon>
        <taxon>Fungi</taxon>
        <taxon>Dikarya</taxon>
        <taxon>Ascomycota</taxon>
        <taxon>Pezizomycotina</taxon>
        <taxon>Dothideomycetes</taxon>
        <taxon>Pleosporomycetidae</taxon>
        <taxon>Pleosporales</taxon>
        <taxon>Pleosporales incertae sedis</taxon>
        <taxon>Lojkania</taxon>
    </lineage>
</organism>
<dbReference type="Pfam" id="PF02970">
    <property type="entry name" value="TBCA"/>
    <property type="match status" value="1"/>
</dbReference>
<feature type="coiled-coil region" evidence="4">
    <location>
        <begin position="27"/>
        <end position="95"/>
    </location>
</feature>
<comment type="caution">
    <text evidence="5">The sequence shown here is derived from an EMBL/GenBank/DDBJ whole genome shotgun (WGS) entry which is preliminary data.</text>
</comment>
<dbReference type="Gene3D" id="1.20.58.90">
    <property type="match status" value="1"/>
</dbReference>
<name>A0A9P4KJT8_9PLEO</name>
<evidence type="ECO:0000256" key="3">
    <source>
        <dbReference type="RuleBase" id="RU364030"/>
    </source>
</evidence>
<dbReference type="AlphaFoldDB" id="A0A9P4KJT8"/>
<dbReference type="InterPro" id="IPR036126">
    <property type="entry name" value="TBCA_sf"/>
</dbReference>
<dbReference type="PANTHER" id="PTHR21500">
    <property type="entry name" value="TUBULIN-SPECIFIC CHAPERONE A"/>
    <property type="match status" value="1"/>
</dbReference>
<proteinExistence type="inferred from homology"/>
<dbReference type="GO" id="GO:0005829">
    <property type="term" value="C:cytosol"/>
    <property type="evidence" value="ECO:0007669"/>
    <property type="project" value="TreeGrafter"/>
</dbReference>
<dbReference type="PANTHER" id="PTHR21500:SF0">
    <property type="entry name" value="TUBULIN-SPECIFIC CHAPERONE A"/>
    <property type="match status" value="1"/>
</dbReference>
<dbReference type="EMBL" id="ML986585">
    <property type="protein sequence ID" value="KAF2268864.1"/>
    <property type="molecule type" value="Genomic_DNA"/>
</dbReference>
<dbReference type="OrthoDB" id="296187at2759"/>
<sequence>MPPSKLAVATSSVTRLVKEEASYHKELEQQAARIKTLELNKSDENAEYQLKQERQALEETKNVFPTVRTKIQEALKKLEEELEATKAEGGDAATEVTKAKEAIVEGKKALSEVS</sequence>
<dbReference type="GO" id="GO:0007021">
    <property type="term" value="P:tubulin complex assembly"/>
    <property type="evidence" value="ECO:0007669"/>
    <property type="project" value="UniProtKB-UniRule"/>
</dbReference>
<dbReference type="GO" id="GO:0007023">
    <property type="term" value="P:post-chaperonin tubulin folding pathway"/>
    <property type="evidence" value="ECO:0007669"/>
    <property type="project" value="UniProtKB-UniRule"/>
</dbReference>
<keyword evidence="2 3" id="KW-0143">Chaperone</keyword>
<evidence type="ECO:0000313" key="6">
    <source>
        <dbReference type="Proteomes" id="UP000800093"/>
    </source>
</evidence>
<evidence type="ECO:0000256" key="4">
    <source>
        <dbReference type="SAM" id="Coils"/>
    </source>
</evidence>
<keyword evidence="4" id="KW-0175">Coiled coil</keyword>
<dbReference type="Proteomes" id="UP000800093">
    <property type="component" value="Unassembled WGS sequence"/>
</dbReference>
<evidence type="ECO:0000256" key="1">
    <source>
        <dbReference type="ARBA" id="ARBA00006806"/>
    </source>
</evidence>
<dbReference type="GO" id="GO:0005874">
    <property type="term" value="C:microtubule"/>
    <property type="evidence" value="ECO:0007669"/>
    <property type="project" value="UniProtKB-KW"/>
</dbReference>
<dbReference type="InterPro" id="IPR004226">
    <property type="entry name" value="TBCA"/>
</dbReference>
<comment type="subcellular location">
    <subcellularLocation>
        <location evidence="3">Cytoplasm</location>
        <location evidence="3">Cytoskeleton</location>
    </subcellularLocation>
</comment>
<reference evidence="6" key="1">
    <citation type="journal article" date="2020" name="Stud. Mycol.">
        <title>101 Dothideomycetes genomes: A test case for predicting lifestyles and emergence of pathogens.</title>
        <authorList>
            <person name="Haridas S."/>
            <person name="Albert R."/>
            <person name="Binder M."/>
            <person name="Bloem J."/>
            <person name="LaButti K."/>
            <person name="Salamov A."/>
            <person name="Andreopoulos B."/>
            <person name="Baker S."/>
            <person name="Barry K."/>
            <person name="Bills G."/>
            <person name="Bluhm B."/>
            <person name="Cannon C."/>
            <person name="Castanera R."/>
            <person name="Culley D."/>
            <person name="Daum C."/>
            <person name="Ezra D."/>
            <person name="Gonzalez J."/>
            <person name="Henrissat B."/>
            <person name="Kuo A."/>
            <person name="Liang C."/>
            <person name="Lipzen A."/>
            <person name="Lutzoni F."/>
            <person name="Magnuson J."/>
            <person name="Mondo S."/>
            <person name="Nolan M."/>
            <person name="Ohm R."/>
            <person name="Pangilinan J."/>
            <person name="Park H.-J."/>
            <person name="Ramirez L."/>
            <person name="Alfaro M."/>
            <person name="Sun H."/>
            <person name="Tritt A."/>
            <person name="Yoshinaga Y."/>
            <person name="Zwiers L.-H."/>
            <person name="Turgeon B."/>
            <person name="Goodwin S."/>
            <person name="Spatafora J."/>
            <person name="Crous P."/>
            <person name="Grigoriev I."/>
        </authorList>
    </citation>
    <scope>NUCLEOTIDE SEQUENCE [LARGE SCALE GENOMIC DNA]</scope>
    <source>
        <strain evidence="6">CBS 304.66</strain>
    </source>
</reference>